<evidence type="ECO:0000313" key="2">
    <source>
        <dbReference type="Proteomes" id="UP000317178"/>
    </source>
</evidence>
<dbReference type="KEGG" id="plon:Pla110_18710"/>
<name>A0A518CLP1_9PLAN</name>
<organism evidence="1 2">
    <name type="scientific">Polystyrenella longa</name>
    <dbReference type="NCBI Taxonomy" id="2528007"/>
    <lineage>
        <taxon>Bacteria</taxon>
        <taxon>Pseudomonadati</taxon>
        <taxon>Planctomycetota</taxon>
        <taxon>Planctomycetia</taxon>
        <taxon>Planctomycetales</taxon>
        <taxon>Planctomycetaceae</taxon>
        <taxon>Polystyrenella</taxon>
    </lineage>
</organism>
<dbReference type="EMBL" id="CP036281">
    <property type="protein sequence ID" value="QDU80148.1"/>
    <property type="molecule type" value="Genomic_DNA"/>
</dbReference>
<protein>
    <submittedName>
        <fullName evidence="1">Uncharacterized protein</fullName>
    </submittedName>
</protein>
<dbReference type="Proteomes" id="UP000317178">
    <property type="component" value="Chromosome"/>
</dbReference>
<reference evidence="1 2" key="1">
    <citation type="submission" date="2019-02" db="EMBL/GenBank/DDBJ databases">
        <title>Deep-cultivation of Planctomycetes and their phenomic and genomic characterization uncovers novel biology.</title>
        <authorList>
            <person name="Wiegand S."/>
            <person name="Jogler M."/>
            <person name="Boedeker C."/>
            <person name="Pinto D."/>
            <person name="Vollmers J."/>
            <person name="Rivas-Marin E."/>
            <person name="Kohn T."/>
            <person name="Peeters S.H."/>
            <person name="Heuer A."/>
            <person name="Rast P."/>
            <person name="Oberbeckmann S."/>
            <person name="Bunk B."/>
            <person name="Jeske O."/>
            <person name="Meyerdierks A."/>
            <person name="Storesund J.E."/>
            <person name="Kallscheuer N."/>
            <person name="Luecker S."/>
            <person name="Lage O.M."/>
            <person name="Pohl T."/>
            <person name="Merkel B.J."/>
            <person name="Hornburger P."/>
            <person name="Mueller R.-W."/>
            <person name="Bruemmer F."/>
            <person name="Labrenz M."/>
            <person name="Spormann A.M."/>
            <person name="Op den Camp H."/>
            <person name="Overmann J."/>
            <person name="Amann R."/>
            <person name="Jetten M.S.M."/>
            <person name="Mascher T."/>
            <person name="Medema M.H."/>
            <person name="Devos D.P."/>
            <person name="Kaster A.-K."/>
            <person name="Ovreas L."/>
            <person name="Rohde M."/>
            <person name="Galperin M.Y."/>
            <person name="Jogler C."/>
        </authorList>
    </citation>
    <scope>NUCLEOTIDE SEQUENCE [LARGE SCALE GENOMIC DNA]</scope>
    <source>
        <strain evidence="1 2">Pla110</strain>
    </source>
</reference>
<proteinExistence type="predicted"/>
<dbReference type="RefSeq" id="WP_144995306.1">
    <property type="nucleotide sequence ID" value="NZ_CP036281.1"/>
</dbReference>
<sequence length="294" mass="31837">MSFTQLRDVFVFFSASIVLATMSGSSAEAGKVLGYYGGGNSYKAPQNQHKNFNRFHYHNQQKGRQYGIQRHNNIHGGNYSNYNQYGYGTGHIIHNGSNGSQYEYQNRNSKRTNSGVIYNRSGTTGLGVSTMTKKGYGRDGSFSHGPNGTNVNYGQTSPGPIYGTQQRTWTDINYKGRDSQVQYGQDLSVLGGNRIGGRKTTINRHGYNDHRGGRIGSVHGHQAYGVQWKGKNSNVHYEQGGGVGGAKAKGRASIDRKGAHGKASVGVGKHKVKAKANISTSGSSFQVGGAKVRF</sequence>
<accession>A0A518CLP1</accession>
<gene>
    <name evidence="1" type="ORF">Pla110_18710</name>
</gene>
<dbReference type="AlphaFoldDB" id="A0A518CLP1"/>
<evidence type="ECO:0000313" key="1">
    <source>
        <dbReference type="EMBL" id="QDU80148.1"/>
    </source>
</evidence>
<keyword evidence="2" id="KW-1185">Reference proteome</keyword>